<organism evidence="2 3">
    <name type="scientific">Plasmodium falciparum RAJ116</name>
    <dbReference type="NCBI Taxonomy" id="580058"/>
    <lineage>
        <taxon>Eukaryota</taxon>
        <taxon>Sar</taxon>
        <taxon>Alveolata</taxon>
        <taxon>Apicomplexa</taxon>
        <taxon>Aconoidasida</taxon>
        <taxon>Haemosporida</taxon>
        <taxon>Plasmodiidae</taxon>
        <taxon>Plasmodium</taxon>
        <taxon>Plasmodium (Laverania)</taxon>
    </lineage>
</organism>
<feature type="region of interest" description="Disordered" evidence="1">
    <location>
        <begin position="1"/>
        <end position="103"/>
    </location>
</feature>
<proteinExistence type="predicted"/>
<feature type="compositionally biased region" description="Basic and acidic residues" evidence="1">
    <location>
        <begin position="68"/>
        <end position="91"/>
    </location>
</feature>
<sequence>MGAYLSSPKTNKESLDGGNLELDPSDNQDRKNYDDIENLGDNNNSSNDMLKKDDASSDILTATTSTNDMKDEDKKNNYLVEKNEHMKKENNNCEENSEQNKQVNGMSSYNKALIEGAMGESIDEKGLLNLNDIKTNNILIDNNNDSNNNNNNNNNNNSSNDPSMFSTAYAHHSIIY</sequence>
<evidence type="ECO:0000256" key="1">
    <source>
        <dbReference type="SAM" id="MobiDB-lite"/>
    </source>
</evidence>
<gene>
    <name evidence="2" type="ORF">PFLG_03022</name>
</gene>
<evidence type="ECO:0000313" key="3">
    <source>
        <dbReference type="Proteomes" id="UP000054566"/>
    </source>
</evidence>
<reference evidence="3" key="1">
    <citation type="submission" date="2015-07" db="EMBL/GenBank/DDBJ databases">
        <title>Annotation of Plasmodium falciparum RAJ116.</title>
        <authorList>
            <consortium name="The Broad Institute Genome Sequencing Platform"/>
            <person name="Volkman S.K."/>
            <person name="Neafsey D.E."/>
            <person name="Dash A.P."/>
            <person name="Chitnis C.E."/>
            <person name="Hartl D.L."/>
            <person name="Young S.K."/>
            <person name="Zeng Q."/>
            <person name="Koehrsen M."/>
            <person name="Alvarado L."/>
            <person name="Berlin A."/>
            <person name="Borenstein D."/>
            <person name="Chapman S.B."/>
            <person name="Chen Z."/>
            <person name="Engels R."/>
            <person name="Freedman E."/>
            <person name="Gellesch M."/>
            <person name="Goldberg J."/>
            <person name="Griggs A."/>
            <person name="Gujja S."/>
            <person name="Heilman E.R."/>
            <person name="Heiman D.I."/>
            <person name="Howarth C."/>
            <person name="Jen D."/>
            <person name="Larson L."/>
            <person name="Mehta T."/>
            <person name="Neiman D."/>
            <person name="Park D."/>
            <person name="Pearson M."/>
            <person name="Roberts A."/>
            <person name="Saif S."/>
            <person name="Shea T."/>
            <person name="Shenoy N."/>
            <person name="Sisk P."/>
            <person name="Stolte C."/>
            <person name="Sykes S."/>
            <person name="Walk T."/>
            <person name="White J."/>
            <person name="Yandava C."/>
            <person name="Haas B."/>
            <person name="Henn M.R."/>
            <person name="Nusbaum C."/>
            <person name="Birren B."/>
        </authorList>
    </citation>
    <scope>NUCLEOTIDE SEQUENCE [LARGE SCALE GENOMIC DNA]</scope>
    <source>
        <strain evidence="3">RAJ116</strain>
    </source>
</reference>
<dbReference type="EMBL" id="GG664791">
    <property type="protein sequence ID" value="KNC37964.1"/>
    <property type="molecule type" value="Genomic_DNA"/>
</dbReference>
<feature type="region of interest" description="Disordered" evidence="1">
    <location>
        <begin position="141"/>
        <end position="165"/>
    </location>
</feature>
<dbReference type="AlphaFoldDB" id="A0A0L0D2W2"/>
<accession>A0A0L0D2W2</accession>
<protein>
    <submittedName>
        <fullName evidence="2">Protein phosphatase 2C</fullName>
    </submittedName>
</protein>
<dbReference type="OrthoDB" id="10264738at2759"/>
<dbReference type="Proteomes" id="UP000054566">
    <property type="component" value="Unassembled WGS sequence"/>
</dbReference>
<feature type="compositionally biased region" description="Low complexity" evidence="1">
    <location>
        <begin position="141"/>
        <end position="160"/>
    </location>
</feature>
<feature type="compositionally biased region" description="Polar residues" evidence="1">
    <location>
        <begin position="58"/>
        <end position="67"/>
    </location>
</feature>
<evidence type="ECO:0000313" key="2">
    <source>
        <dbReference type="EMBL" id="KNC37964.1"/>
    </source>
</evidence>
<reference evidence="3" key="2">
    <citation type="submission" date="2015-07" db="EMBL/GenBank/DDBJ databases">
        <title>The genome sequence of Plasmodium falciparum RAJ116.</title>
        <authorList>
            <consortium name="The Broad Institute Genome Sequencing Platform"/>
            <person name="Volkman S.K."/>
            <person name="Neafsey D.E."/>
            <person name="Dash A.P."/>
            <person name="Chitnis C.E."/>
            <person name="Hartl D.L."/>
            <person name="Young S.K."/>
            <person name="Kodira C.D."/>
            <person name="Zeng Q."/>
            <person name="Koehrsen M."/>
            <person name="Godfrey P."/>
            <person name="Alvarado L."/>
            <person name="Berlin A."/>
            <person name="Borenstein D."/>
            <person name="Chen Z."/>
            <person name="Engels R."/>
            <person name="Freedman E."/>
            <person name="Gellesch M."/>
            <person name="Goldberg J."/>
            <person name="Griggs A."/>
            <person name="Gujja S."/>
            <person name="Heiman D."/>
            <person name="Hepburn T."/>
            <person name="Howarth C."/>
            <person name="Jen D."/>
            <person name="Larson L."/>
            <person name="Lewis B."/>
            <person name="Mehta T."/>
            <person name="Park D."/>
            <person name="Pearson M."/>
            <person name="Roberts A."/>
            <person name="Saif S."/>
            <person name="Shea T."/>
            <person name="Shenoy N."/>
            <person name="Sisk P."/>
            <person name="Stolte C."/>
            <person name="Sykes S."/>
            <person name="Walk T."/>
            <person name="White J."/>
            <person name="Yandava C."/>
            <person name="Wirth D.F."/>
            <person name="Nusbaum C."/>
            <person name="Birren B."/>
        </authorList>
    </citation>
    <scope>NUCLEOTIDE SEQUENCE [LARGE SCALE GENOMIC DNA]</scope>
    <source>
        <strain evidence="3">RAJ116</strain>
    </source>
</reference>
<name>A0A0L0D2W2_PLAFA</name>